<comment type="caution">
    <text evidence="1">The sequence shown here is derived from an EMBL/GenBank/DDBJ whole genome shotgun (WGS) entry which is preliminary data.</text>
</comment>
<protein>
    <submittedName>
        <fullName evidence="1">Uncharacterized protein</fullName>
    </submittedName>
</protein>
<gene>
    <name evidence="1" type="ORF">IFM89_023140</name>
</gene>
<dbReference type="EMBL" id="JADFTS010000008">
    <property type="protein sequence ID" value="KAF9593445.1"/>
    <property type="molecule type" value="Genomic_DNA"/>
</dbReference>
<organism evidence="1 2">
    <name type="scientific">Coptis chinensis</name>
    <dbReference type="NCBI Taxonomy" id="261450"/>
    <lineage>
        <taxon>Eukaryota</taxon>
        <taxon>Viridiplantae</taxon>
        <taxon>Streptophyta</taxon>
        <taxon>Embryophyta</taxon>
        <taxon>Tracheophyta</taxon>
        <taxon>Spermatophyta</taxon>
        <taxon>Magnoliopsida</taxon>
        <taxon>Ranunculales</taxon>
        <taxon>Ranunculaceae</taxon>
        <taxon>Coptidoideae</taxon>
        <taxon>Coptis</taxon>
    </lineage>
</organism>
<accession>A0A835H6Z7</accession>
<dbReference type="InterPro" id="IPR050837">
    <property type="entry name" value="ComplexI_51kDa_subunit"/>
</dbReference>
<dbReference type="PANTHER" id="PTHR11780">
    <property type="entry name" value="NADH-UBIQUINONE OXIDOREDUCTASE FLAVOPROTEIN 1 NDUFV1"/>
    <property type="match status" value="1"/>
</dbReference>
<reference evidence="1 2" key="1">
    <citation type="submission" date="2020-10" db="EMBL/GenBank/DDBJ databases">
        <title>The Coptis chinensis genome and diversification of protoberbering-type alkaloids.</title>
        <authorList>
            <person name="Wang B."/>
            <person name="Shu S."/>
            <person name="Song C."/>
            <person name="Liu Y."/>
        </authorList>
    </citation>
    <scope>NUCLEOTIDE SEQUENCE [LARGE SCALE GENOMIC DNA]</scope>
    <source>
        <strain evidence="1">HL-2020</strain>
        <tissue evidence="1">Leaf</tissue>
    </source>
</reference>
<dbReference type="GO" id="GO:0005739">
    <property type="term" value="C:mitochondrion"/>
    <property type="evidence" value="ECO:0007669"/>
    <property type="project" value="GOC"/>
</dbReference>
<dbReference type="GO" id="GO:0006120">
    <property type="term" value="P:mitochondrial electron transport, NADH to ubiquinone"/>
    <property type="evidence" value="ECO:0007669"/>
    <property type="project" value="TreeGrafter"/>
</dbReference>
<dbReference type="SUPFAM" id="SSF140490">
    <property type="entry name" value="Nqo1C-terminal domain-like"/>
    <property type="match status" value="1"/>
</dbReference>
<evidence type="ECO:0000313" key="2">
    <source>
        <dbReference type="Proteomes" id="UP000631114"/>
    </source>
</evidence>
<evidence type="ECO:0000313" key="1">
    <source>
        <dbReference type="EMBL" id="KAF9593445.1"/>
    </source>
</evidence>
<dbReference type="InterPro" id="IPR037207">
    <property type="entry name" value="Nuop51_4Fe4S-bd_sf"/>
</dbReference>
<dbReference type="PANTHER" id="PTHR11780:SF10">
    <property type="entry name" value="NADH DEHYDROGENASE [UBIQUINONE] FLAVOPROTEIN 1, MITOCHONDRIAL"/>
    <property type="match status" value="1"/>
</dbReference>
<dbReference type="Proteomes" id="UP000631114">
    <property type="component" value="Unassembled WGS sequence"/>
</dbReference>
<dbReference type="AlphaFoldDB" id="A0A835H6Z7"/>
<keyword evidence="2" id="KW-1185">Reference proteome</keyword>
<proteinExistence type="predicted"/>
<name>A0A835H6Z7_9MAGN</name>
<sequence length="83" mass="9135">MGQFTYSNIKRLSIPLLPKHICDDILMEYGALKVVTSGLGTDVVIMVDKLTDIVDATASLSYFYKHENCGQCHLTGKGQAGWL</sequence>
<dbReference type="OrthoDB" id="7194858at2759"/>